<dbReference type="Pfam" id="PF07670">
    <property type="entry name" value="Gate"/>
    <property type="match status" value="2"/>
</dbReference>
<comment type="similarity">
    <text evidence="15">Belongs to the TRAFAC class TrmE-Era-EngA-EngB-Septin-like GTPase superfamily. FeoB GTPase (TC 9.A.8) family.</text>
</comment>
<accession>A0A7X1E8L7</accession>
<keyword evidence="10 13" id="KW-0342">GTP-binding</keyword>
<feature type="binding site" evidence="13">
    <location>
        <begin position="159"/>
        <end position="161"/>
    </location>
    <ligand>
        <name>GTP</name>
        <dbReference type="ChEBI" id="CHEBI:37565"/>
        <label>1</label>
    </ligand>
</feature>
<dbReference type="InterPro" id="IPR050860">
    <property type="entry name" value="FeoB_GTPase"/>
</dbReference>
<evidence type="ECO:0000256" key="13">
    <source>
        <dbReference type="PIRSR" id="PIRSR603373-1"/>
    </source>
</evidence>
<keyword evidence="14" id="KW-0460">Magnesium</keyword>
<comment type="subcellular location">
    <subcellularLocation>
        <location evidence="15">Cell inner membrane</location>
        <topology evidence="15">Multi-pass membrane protein</topology>
    </subcellularLocation>
    <subcellularLocation>
        <location evidence="1">Cell membrane</location>
        <topology evidence="1">Multi-pass membrane protein</topology>
    </subcellularLocation>
</comment>
<dbReference type="InterPro" id="IPR027417">
    <property type="entry name" value="P-loop_NTPase"/>
</dbReference>
<evidence type="ECO:0000256" key="7">
    <source>
        <dbReference type="ARBA" id="ARBA00022989"/>
    </source>
</evidence>
<dbReference type="GO" id="GO:0046872">
    <property type="term" value="F:metal ion binding"/>
    <property type="evidence" value="ECO:0007669"/>
    <property type="project" value="UniProtKB-KW"/>
</dbReference>
<dbReference type="InterPro" id="IPR030389">
    <property type="entry name" value="G_FEOB_dom"/>
</dbReference>
<feature type="binding site" evidence="14">
    <location>
        <position position="34"/>
    </location>
    <ligand>
        <name>Mg(2+)</name>
        <dbReference type="ChEBI" id="CHEBI:18420"/>
        <label>2</label>
    </ligand>
</feature>
<comment type="caution">
    <text evidence="17">The sequence shown here is derived from an EMBL/GenBank/DDBJ whole genome shotgun (WGS) entry which is preliminary data.</text>
</comment>
<dbReference type="NCBIfam" id="TIGR00437">
    <property type="entry name" value="feoB"/>
    <property type="match status" value="1"/>
</dbReference>
<evidence type="ECO:0000259" key="16">
    <source>
        <dbReference type="PROSITE" id="PS51711"/>
    </source>
</evidence>
<feature type="binding site" evidence="14">
    <location>
        <position position="33"/>
    </location>
    <ligand>
        <name>Mg(2+)</name>
        <dbReference type="ChEBI" id="CHEBI:18420"/>
        <label>2</label>
    </ligand>
</feature>
<evidence type="ECO:0000256" key="10">
    <source>
        <dbReference type="ARBA" id="ARBA00023134"/>
    </source>
</evidence>
<feature type="transmembrane region" description="Helical" evidence="15">
    <location>
        <begin position="465"/>
        <end position="490"/>
    </location>
</feature>
<keyword evidence="8 15" id="KW-0408">Iron</keyword>
<evidence type="ECO:0000256" key="14">
    <source>
        <dbReference type="PIRSR" id="PIRSR603373-2"/>
    </source>
</evidence>
<keyword evidence="7 15" id="KW-1133">Transmembrane helix</keyword>
<dbReference type="Pfam" id="PF02421">
    <property type="entry name" value="FeoB_N"/>
    <property type="match status" value="1"/>
</dbReference>
<feature type="binding site" evidence="13">
    <location>
        <begin position="65"/>
        <end position="68"/>
    </location>
    <ligand>
        <name>GTP</name>
        <dbReference type="ChEBI" id="CHEBI:37565"/>
        <label>1</label>
    </ligand>
</feature>
<evidence type="ECO:0000313" key="18">
    <source>
        <dbReference type="Proteomes" id="UP000526501"/>
    </source>
</evidence>
<keyword evidence="2 15" id="KW-0813">Transport</keyword>
<dbReference type="PANTHER" id="PTHR43185">
    <property type="entry name" value="FERROUS IRON TRANSPORT PROTEIN B"/>
    <property type="match status" value="1"/>
</dbReference>
<evidence type="ECO:0000256" key="15">
    <source>
        <dbReference type="RuleBase" id="RU362098"/>
    </source>
</evidence>
<feature type="binding site" evidence="13">
    <location>
        <begin position="19"/>
        <end position="26"/>
    </location>
    <ligand>
        <name>GTP</name>
        <dbReference type="ChEBI" id="CHEBI:37565"/>
        <label>1</label>
    </ligand>
</feature>
<keyword evidence="18" id="KW-1185">Reference proteome</keyword>
<dbReference type="InterPro" id="IPR003373">
    <property type="entry name" value="Fe2_transport_prot-B"/>
</dbReference>
<dbReference type="Gene3D" id="3.40.50.300">
    <property type="entry name" value="P-loop containing nucleotide triphosphate hydrolases"/>
    <property type="match status" value="1"/>
</dbReference>
<comment type="caution">
    <text evidence="15">Lacks conserved residue(s) required for the propagation of feature annotation.</text>
</comment>
<proteinExistence type="inferred from homology"/>
<feature type="transmembrane region" description="Helical" evidence="15">
    <location>
        <begin position="528"/>
        <end position="549"/>
    </location>
</feature>
<dbReference type="Proteomes" id="UP000526501">
    <property type="component" value="Unassembled WGS sequence"/>
</dbReference>
<evidence type="ECO:0000256" key="1">
    <source>
        <dbReference type="ARBA" id="ARBA00004651"/>
    </source>
</evidence>
<reference evidence="17 18" key="1">
    <citation type="submission" date="2020-07" db="EMBL/GenBank/DDBJ databases">
        <authorList>
            <person name="Feng X."/>
        </authorList>
    </citation>
    <scope>NUCLEOTIDE SEQUENCE [LARGE SCALE GENOMIC DNA]</scope>
    <source>
        <strain evidence="17 18">JCM23202</strain>
    </source>
</reference>
<dbReference type="InterPro" id="IPR011640">
    <property type="entry name" value="Fe2_transport_prot_B_C"/>
</dbReference>
<organism evidence="17 18">
    <name type="scientific">Pelagicoccus albus</name>
    <dbReference type="NCBI Taxonomy" id="415222"/>
    <lineage>
        <taxon>Bacteria</taxon>
        <taxon>Pseudomonadati</taxon>
        <taxon>Verrucomicrobiota</taxon>
        <taxon>Opitutia</taxon>
        <taxon>Puniceicoccales</taxon>
        <taxon>Pelagicoccaceae</taxon>
        <taxon>Pelagicoccus</taxon>
    </lineage>
</organism>
<protein>
    <recommendedName>
        <fullName evidence="12 15">Ferrous iron transport protein B</fullName>
    </recommendedName>
</protein>
<feature type="transmembrane region" description="Helical" evidence="15">
    <location>
        <begin position="680"/>
        <end position="707"/>
    </location>
</feature>
<evidence type="ECO:0000256" key="3">
    <source>
        <dbReference type="ARBA" id="ARBA00022475"/>
    </source>
</evidence>
<dbReference type="RefSeq" id="WP_185660354.1">
    <property type="nucleotide sequence ID" value="NZ_CAWPOO010000012.1"/>
</dbReference>
<dbReference type="GO" id="GO:0005886">
    <property type="term" value="C:plasma membrane"/>
    <property type="evidence" value="ECO:0007669"/>
    <property type="project" value="UniProtKB-SubCell"/>
</dbReference>
<name>A0A7X1E8L7_9BACT</name>
<evidence type="ECO:0000256" key="8">
    <source>
        <dbReference type="ARBA" id="ARBA00023004"/>
    </source>
</evidence>
<dbReference type="NCBIfam" id="TIGR00231">
    <property type="entry name" value="small_GTP"/>
    <property type="match status" value="1"/>
</dbReference>
<evidence type="ECO:0000256" key="6">
    <source>
        <dbReference type="ARBA" id="ARBA00022741"/>
    </source>
</evidence>
<feature type="transmembrane region" description="Helical" evidence="15">
    <location>
        <begin position="298"/>
        <end position="319"/>
    </location>
</feature>
<dbReference type="InterPro" id="IPR011642">
    <property type="entry name" value="Gate_dom"/>
</dbReference>
<feature type="binding site" evidence="14">
    <location>
        <position position="30"/>
    </location>
    <ligand>
        <name>Mg(2+)</name>
        <dbReference type="ChEBI" id="CHEBI:18420"/>
        <label>2</label>
    </ligand>
</feature>
<evidence type="ECO:0000256" key="11">
    <source>
        <dbReference type="ARBA" id="ARBA00023136"/>
    </source>
</evidence>
<dbReference type="InterPro" id="IPR006073">
    <property type="entry name" value="GTP-bd"/>
</dbReference>
<keyword evidence="14" id="KW-0479">Metal-binding</keyword>
<dbReference type="PANTHER" id="PTHR43185:SF1">
    <property type="entry name" value="FE(2+) TRANSPORTER FEOB"/>
    <property type="match status" value="1"/>
</dbReference>
<feature type="transmembrane region" description="Helical" evidence="15">
    <location>
        <begin position="433"/>
        <end position="459"/>
    </location>
</feature>
<keyword evidence="4 15" id="KW-0410">Iron transport</keyword>
<dbReference type="InterPro" id="IPR005225">
    <property type="entry name" value="Small_GTP-bd"/>
</dbReference>
<comment type="function">
    <text evidence="15">Probable transporter of a GTP-driven Fe(2+) uptake system.</text>
</comment>
<keyword evidence="5 15" id="KW-0812">Transmembrane</keyword>
<dbReference type="PROSITE" id="PS51711">
    <property type="entry name" value="G_FEOB"/>
    <property type="match status" value="1"/>
</dbReference>
<dbReference type="SUPFAM" id="SSF52540">
    <property type="entry name" value="P-loop containing nucleoside triphosphate hydrolases"/>
    <property type="match status" value="1"/>
</dbReference>
<keyword evidence="11 15" id="KW-0472">Membrane</keyword>
<keyword evidence="6 13" id="KW-0547">Nucleotide-binding</keyword>
<evidence type="ECO:0000256" key="9">
    <source>
        <dbReference type="ARBA" id="ARBA00023065"/>
    </source>
</evidence>
<feature type="transmembrane region" description="Helical" evidence="15">
    <location>
        <begin position="355"/>
        <end position="375"/>
    </location>
</feature>
<feature type="transmembrane region" description="Helical" evidence="15">
    <location>
        <begin position="714"/>
        <end position="737"/>
    </location>
</feature>
<dbReference type="EMBL" id="JACHVC010000012">
    <property type="protein sequence ID" value="MBC2606484.1"/>
    <property type="molecule type" value="Genomic_DNA"/>
</dbReference>
<feature type="domain" description="FeoB-type G" evidence="16">
    <location>
        <begin position="12"/>
        <end position="179"/>
    </location>
</feature>
<dbReference type="PRINTS" id="PR00326">
    <property type="entry name" value="GTP1OBG"/>
</dbReference>
<dbReference type="Pfam" id="PF07664">
    <property type="entry name" value="FeoB_C"/>
    <property type="match status" value="1"/>
</dbReference>
<dbReference type="AlphaFoldDB" id="A0A7X1E8L7"/>
<feature type="binding site" evidence="13">
    <location>
        <begin position="130"/>
        <end position="133"/>
    </location>
    <ligand>
        <name>GTP</name>
        <dbReference type="ChEBI" id="CHEBI:37565"/>
        <label>1</label>
    </ligand>
</feature>
<dbReference type="GO" id="GO:0015093">
    <property type="term" value="F:ferrous iron transmembrane transporter activity"/>
    <property type="evidence" value="ECO:0007669"/>
    <property type="project" value="UniProtKB-UniRule"/>
</dbReference>
<dbReference type="GO" id="GO:0005525">
    <property type="term" value="F:GTP binding"/>
    <property type="evidence" value="ECO:0007669"/>
    <property type="project" value="UniProtKB-KW"/>
</dbReference>
<keyword evidence="9" id="KW-0406">Ion transport</keyword>
<sequence>MATDMVPSVNGLVRIALLGNPNTGKSTLFNCLTGLRQKVGNYPGVTVQRKTGRMLFGTKVAEIIDLPGTYSLAADSPDERVVVDALLGELETIARPDLVLFIVDATNLQRNLFLAFQAAQLGIPMVLALNHWDSARKRNIVIDVERLSQELGLPVVPISAARAEGIPQLKKSLLDAMESKPMLAEPVWPKEVQAAMEEAKSELPEKVHSSLSRAVLFRSVFDEDKSFFIREGASEAEALSAIEKGRKGIFKSGLNAGNAETVLLYRHIKEKISPCVDVAHSRSTSGSESIDAILTHRIWGLVAFLGLMYVVFQSVYSWAGPFMDLIDAGKGVVQDLVGGWLTSWPMLQSLATDGIVEGVGAVFIFLPQILILFFFITLLEDTGYMARAAFLMDKLFSWCGLSGKSFVPLLSSYACAIPGVMAARTIQDPKARIITVLLSPFMSCSARLPVYVLLIGAFIEPTYGATIAGASLFAMHFVGLLVAMPFVYVANKYVLKIPPQAFVLEMPSYQVPKVRDVSLRMYNQGKEFVRNAGTVIFAITIVIWALLYFPRSEEVAESVTAEFVQTQASELGLESNDILEQIESDEEMAAALERKVMSAYVEQSYMGRIGKTVQPVFALAGFDWKITVGVIASFPAREVIISTLGIIYSLGGDTDEESSDLRQTMAAQKWQDGPRMGEPIYTIPVVSAIMVFFALCQQCGATVAVISQETSWKYGVFSFVFMTTLAWIMATLVYQIGSLL</sequence>
<evidence type="ECO:0000256" key="12">
    <source>
        <dbReference type="NCBIfam" id="TIGR00437"/>
    </source>
</evidence>
<gene>
    <name evidence="17" type="primary">feoB</name>
    <name evidence="17" type="ORF">H5P27_10560</name>
</gene>
<keyword evidence="3" id="KW-1003">Cell membrane</keyword>
<dbReference type="CDD" id="cd01879">
    <property type="entry name" value="FeoB"/>
    <property type="match status" value="1"/>
</dbReference>
<evidence type="ECO:0000256" key="2">
    <source>
        <dbReference type="ARBA" id="ARBA00022448"/>
    </source>
</evidence>
<evidence type="ECO:0000256" key="4">
    <source>
        <dbReference type="ARBA" id="ARBA00022496"/>
    </source>
</evidence>
<evidence type="ECO:0000256" key="5">
    <source>
        <dbReference type="ARBA" id="ARBA00022692"/>
    </source>
</evidence>
<evidence type="ECO:0000313" key="17">
    <source>
        <dbReference type="EMBL" id="MBC2606484.1"/>
    </source>
</evidence>